<organism evidence="1 2">
    <name type="scientific">Parasponia andersonii</name>
    <name type="common">Sponia andersonii</name>
    <dbReference type="NCBI Taxonomy" id="3476"/>
    <lineage>
        <taxon>Eukaryota</taxon>
        <taxon>Viridiplantae</taxon>
        <taxon>Streptophyta</taxon>
        <taxon>Embryophyta</taxon>
        <taxon>Tracheophyta</taxon>
        <taxon>Spermatophyta</taxon>
        <taxon>Magnoliopsida</taxon>
        <taxon>eudicotyledons</taxon>
        <taxon>Gunneridae</taxon>
        <taxon>Pentapetalae</taxon>
        <taxon>rosids</taxon>
        <taxon>fabids</taxon>
        <taxon>Rosales</taxon>
        <taxon>Cannabaceae</taxon>
        <taxon>Parasponia</taxon>
    </lineage>
</organism>
<keyword evidence="2" id="KW-1185">Reference proteome</keyword>
<protein>
    <recommendedName>
        <fullName evidence="3">UDP-glucuronosyl/UDP-glucosyltransferase</fullName>
    </recommendedName>
</protein>
<name>A0A2P5E2P3_PARAD</name>
<proteinExistence type="predicted"/>
<dbReference type="Proteomes" id="UP000237105">
    <property type="component" value="Unassembled WGS sequence"/>
</dbReference>
<reference evidence="2" key="1">
    <citation type="submission" date="2016-06" db="EMBL/GenBank/DDBJ databases">
        <title>Parallel loss of symbiosis genes in relatives of nitrogen-fixing non-legume Parasponia.</title>
        <authorList>
            <person name="Van Velzen R."/>
            <person name="Holmer R."/>
            <person name="Bu F."/>
            <person name="Rutten L."/>
            <person name="Van Zeijl A."/>
            <person name="Liu W."/>
            <person name="Santuari L."/>
            <person name="Cao Q."/>
            <person name="Sharma T."/>
            <person name="Shen D."/>
            <person name="Roswanjaya Y."/>
            <person name="Wardhani T."/>
            <person name="Kalhor M.S."/>
            <person name="Jansen J."/>
            <person name="Van den Hoogen J."/>
            <person name="Gungor B."/>
            <person name="Hartog M."/>
            <person name="Hontelez J."/>
            <person name="Verver J."/>
            <person name="Yang W.-C."/>
            <person name="Schijlen E."/>
            <person name="Repin R."/>
            <person name="Schilthuizen M."/>
            <person name="Schranz E."/>
            <person name="Heidstra R."/>
            <person name="Miyata K."/>
            <person name="Fedorova E."/>
            <person name="Kohlen W."/>
            <person name="Bisseling T."/>
            <person name="Smit S."/>
            <person name="Geurts R."/>
        </authorList>
    </citation>
    <scope>NUCLEOTIDE SEQUENCE [LARGE SCALE GENOMIC DNA]</scope>
    <source>
        <strain evidence="2">cv. WU1-14</strain>
    </source>
</reference>
<evidence type="ECO:0000313" key="1">
    <source>
        <dbReference type="EMBL" id="PON79790.1"/>
    </source>
</evidence>
<dbReference type="AlphaFoldDB" id="A0A2P5E2P3"/>
<sequence>MIGNKSCCILSHQAVGGVCKEAHGLTDPAELRKAIARSMSGDAPEKMRAKELREKALLADLNGWSSLNDSDELVRDCNSSGSLWKMRV</sequence>
<evidence type="ECO:0000313" key="2">
    <source>
        <dbReference type="Proteomes" id="UP000237105"/>
    </source>
</evidence>
<accession>A0A2P5E2P3</accession>
<dbReference type="EMBL" id="JXTB01000003">
    <property type="protein sequence ID" value="PON79790.1"/>
    <property type="molecule type" value="Genomic_DNA"/>
</dbReference>
<gene>
    <name evidence="1" type="ORF">PanWU01x14_010220</name>
</gene>
<evidence type="ECO:0008006" key="3">
    <source>
        <dbReference type="Google" id="ProtNLM"/>
    </source>
</evidence>
<comment type="caution">
    <text evidence="1">The sequence shown here is derived from an EMBL/GenBank/DDBJ whole genome shotgun (WGS) entry which is preliminary data.</text>
</comment>